<proteinExistence type="predicted"/>
<organism evidence="3 4">
    <name type="scientific">Agreia bicolorata</name>
    <dbReference type="NCBI Taxonomy" id="110935"/>
    <lineage>
        <taxon>Bacteria</taxon>
        <taxon>Bacillati</taxon>
        <taxon>Actinomycetota</taxon>
        <taxon>Actinomycetes</taxon>
        <taxon>Micrococcales</taxon>
        <taxon>Microbacteriaceae</taxon>
        <taxon>Agreia</taxon>
    </lineage>
</organism>
<dbReference type="AlphaFoldDB" id="A0A1T4XPQ4"/>
<name>A0A1T4XPQ4_9MICO</name>
<keyword evidence="2" id="KW-1133">Transmembrane helix</keyword>
<evidence type="ECO:0000313" key="4">
    <source>
        <dbReference type="Proteomes" id="UP000189735"/>
    </source>
</evidence>
<evidence type="ECO:0000256" key="2">
    <source>
        <dbReference type="SAM" id="Phobius"/>
    </source>
</evidence>
<dbReference type="Proteomes" id="UP000189735">
    <property type="component" value="Unassembled WGS sequence"/>
</dbReference>
<accession>A0A1T4XPQ4</accession>
<feature type="compositionally biased region" description="Basic residues" evidence="1">
    <location>
        <begin position="11"/>
        <end position="20"/>
    </location>
</feature>
<feature type="region of interest" description="Disordered" evidence="1">
    <location>
        <begin position="1"/>
        <end position="22"/>
    </location>
</feature>
<dbReference type="EMBL" id="FUYG01000003">
    <property type="protein sequence ID" value="SKA91522.1"/>
    <property type="molecule type" value="Genomic_DNA"/>
</dbReference>
<keyword evidence="2" id="KW-0472">Membrane</keyword>
<evidence type="ECO:0008006" key="5">
    <source>
        <dbReference type="Google" id="ProtNLM"/>
    </source>
</evidence>
<keyword evidence="2" id="KW-0812">Transmembrane</keyword>
<evidence type="ECO:0000313" key="3">
    <source>
        <dbReference type="EMBL" id="SKA91522.1"/>
    </source>
</evidence>
<protein>
    <recommendedName>
        <fullName evidence="5">LPXTG-motif cell wall anchor domain-containing protein</fullName>
    </recommendedName>
</protein>
<reference evidence="4" key="1">
    <citation type="submission" date="2017-02" db="EMBL/GenBank/DDBJ databases">
        <authorList>
            <person name="Varghese N."/>
            <person name="Submissions S."/>
        </authorList>
    </citation>
    <scope>NUCLEOTIDE SEQUENCE [LARGE SCALE GENOMIC DNA]</scope>
    <source>
        <strain evidence="4">VKM Ac-2052</strain>
    </source>
</reference>
<sequence>MRVMGTPRPPQPRKRGRIPRRAVQGPTVLARSERVIGMTQPRRRSAAILTALTTVATTLGLLLAGAPPATAAVSTGHGVGHLSENGVSWIGSYRLDDGSLVFCLEVGKKAPTGHDYQFVDGAALGRFATDDLARLAYISRTAAPSADPTEAAAGQLATWRIAGLDGRSPEYYAQRAGASGQAVLDRSSQLLAAADAPSGASRGVMASVALTPADDDGRMTVTSGLTVDFLSTGPTALAPNSHSGTMSLSGAVFDDGKAERTISNGETLSITTTGTDPTSTVVASVRYNDLPYGSAFTAGHAGDDVQQVLVARPGSASGSATVTSTVPSTKSFQPIVATKTSAATAGAGEAISDELTVSALVDETRGDLLPGWGLYRPSTPPAAGAVPAVDENGMLPIPVVVESSLLGPFSDPIAPAAEPPTGAPVVCTVEVRIETGPGTYRTPECILPGSGYFVWVERISPSRTPVEQGGTRILPWQSAFGTASEVTFVAPPPAPEVPPAPVAPAVVPVLADTGAAGTGTLALASGAALTLGTLLGIGVLLRRRLTTRLMQPATD</sequence>
<evidence type="ECO:0000256" key="1">
    <source>
        <dbReference type="SAM" id="MobiDB-lite"/>
    </source>
</evidence>
<gene>
    <name evidence="3" type="ORF">SAMN06295879_1499</name>
</gene>
<feature type="transmembrane region" description="Helical" evidence="2">
    <location>
        <begin position="521"/>
        <end position="541"/>
    </location>
</feature>